<comment type="subcellular location">
    <subcellularLocation>
        <location evidence="1">Cell membrane</location>
        <topology evidence="1">Multi-pass membrane protein</topology>
    </subcellularLocation>
</comment>
<evidence type="ECO:0000256" key="2">
    <source>
        <dbReference type="ARBA" id="ARBA00007776"/>
    </source>
</evidence>
<keyword evidence="4 8" id="KW-0812">Transmembrane</keyword>
<keyword evidence="5" id="KW-0133">Cell shape</keyword>
<dbReference type="EMBL" id="JAATJC010000001">
    <property type="protein sequence ID" value="NJC06441.1"/>
    <property type="molecule type" value="Genomic_DNA"/>
</dbReference>
<feature type="transmembrane region" description="Helical" evidence="8">
    <location>
        <begin position="142"/>
        <end position="163"/>
    </location>
</feature>
<dbReference type="InterPro" id="IPR007227">
    <property type="entry name" value="Cell_shape_determining_MreD"/>
</dbReference>
<evidence type="ECO:0000256" key="7">
    <source>
        <dbReference type="ARBA" id="ARBA00023136"/>
    </source>
</evidence>
<name>A0A7X6BHT1_9SPHN</name>
<feature type="transmembrane region" description="Helical" evidence="8">
    <location>
        <begin position="21"/>
        <end position="41"/>
    </location>
</feature>
<feature type="transmembrane region" description="Helical" evidence="8">
    <location>
        <begin position="79"/>
        <end position="99"/>
    </location>
</feature>
<dbReference type="GO" id="GO:0005886">
    <property type="term" value="C:plasma membrane"/>
    <property type="evidence" value="ECO:0007669"/>
    <property type="project" value="UniProtKB-SubCell"/>
</dbReference>
<keyword evidence="10" id="KW-1185">Reference proteome</keyword>
<dbReference type="AlphaFoldDB" id="A0A7X6BHT1"/>
<keyword evidence="6 8" id="KW-1133">Transmembrane helix</keyword>
<evidence type="ECO:0000256" key="6">
    <source>
        <dbReference type="ARBA" id="ARBA00022989"/>
    </source>
</evidence>
<dbReference type="NCBIfam" id="TIGR03426">
    <property type="entry name" value="shape_MreD"/>
    <property type="match status" value="1"/>
</dbReference>
<dbReference type="GO" id="GO:0008360">
    <property type="term" value="P:regulation of cell shape"/>
    <property type="evidence" value="ECO:0007669"/>
    <property type="project" value="UniProtKB-KW"/>
</dbReference>
<keyword evidence="3" id="KW-1003">Cell membrane</keyword>
<comment type="caution">
    <text evidence="9">The sequence shown here is derived from an EMBL/GenBank/DDBJ whole genome shotgun (WGS) entry which is preliminary data.</text>
</comment>
<dbReference type="Proteomes" id="UP000558192">
    <property type="component" value="Unassembled WGS sequence"/>
</dbReference>
<protein>
    <submittedName>
        <fullName evidence="9">Rod shape-determining protein MreD</fullName>
    </submittedName>
</protein>
<gene>
    <name evidence="9" type="ORF">GGQ97_002234</name>
</gene>
<feature type="transmembrane region" description="Helical" evidence="8">
    <location>
        <begin position="111"/>
        <end position="130"/>
    </location>
</feature>
<evidence type="ECO:0000256" key="3">
    <source>
        <dbReference type="ARBA" id="ARBA00022475"/>
    </source>
</evidence>
<keyword evidence="7 8" id="KW-0472">Membrane</keyword>
<evidence type="ECO:0000313" key="10">
    <source>
        <dbReference type="Proteomes" id="UP000558192"/>
    </source>
</evidence>
<evidence type="ECO:0000313" key="9">
    <source>
        <dbReference type="EMBL" id="NJC06441.1"/>
    </source>
</evidence>
<dbReference type="Pfam" id="PF04093">
    <property type="entry name" value="MreD"/>
    <property type="match status" value="1"/>
</dbReference>
<evidence type="ECO:0000256" key="8">
    <source>
        <dbReference type="SAM" id="Phobius"/>
    </source>
</evidence>
<comment type="similarity">
    <text evidence="2">Belongs to the MreD family.</text>
</comment>
<reference evidence="9 10" key="1">
    <citation type="submission" date="2020-03" db="EMBL/GenBank/DDBJ databases">
        <title>Genomic Encyclopedia of Type Strains, Phase IV (KMG-IV): sequencing the most valuable type-strain genomes for metagenomic binning, comparative biology and taxonomic classification.</title>
        <authorList>
            <person name="Goeker M."/>
        </authorList>
    </citation>
    <scope>NUCLEOTIDE SEQUENCE [LARGE SCALE GENOMIC DNA]</scope>
    <source>
        <strain evidence="9 10">DSM 16846</strain>
    </source>
</reference>
<evidence type="ECO:0000256" key="5">
    <source>
        <dbReference type="ARBA" id="ARBA00022960"/>
    </source>
</evidence>
<proteinExistence type="inferred from homology"/>
<evidence type="ECO:0000256" key="1">
    <source>
        <dbReference type="ARBA" id="ARBA00004651"/>
    </source>
</evidence>
<organism evidence="9 10">
    <name type="scientific">Sphingomonas kaistensis</name>
    <dbReference type="NCBI Taxonomy" id="298708"/>
    <lineage>
        <taxon>Bacteria</taxon>
        <taxon>Pseudomonadati</taxon>
        <taxon>Pseudomonadota</taxon>
        <taxon>Alphaproteobacteria</taxon>
        <taxon>Sphingomonadales</taxon>
        <taxon>Sphingomonadaceae</taxon>
        <taxon>Sphingomonas</taxon>
    </lineage>
</organism>
<accession>A0A7X6BHT1</accession>
<sequence length="173" mass="19195">MVRFALGRPNALERRPKRLARAIPALSVGIASLLPLAPIVAEVGWMPDTGLLLLLAWRLLRGDVIPAWWAAPLGLWNDLVLGHPIGLSVVIFTGSMVLLDLLDRRTMWRDYWLEWLLAAALIVVAEVVRWQVDGAMGARYPLVTILPASAISVLTFPLAAWAASRIDHWRLGR</sequence>
<evidence type="ECO:0000256" key="4">
    <source>
        <dbReference type="ARBA" id="ARBA00022692"/>
    </source>
</evidence>
<dbReference type="RefSeq" id="WP_168069658.1">
    <property type="nucleotide sequence ID" value="NZ_JAATJC010000001.1"/>
</dbReference>